<protein>
    <submittedName>
        <fullName evidence="2">Glycosyltransferase family 4 protein</fullName>
    </submittedName>
</protein>
<proteinExistence type="predicted"/>
<dbReference type="Proteomes" id="UP000471147">
    <property type="component" value="Unassembled WGS sequence"/>
</dbReference>
<dbReference type="OrthoDB" id="9801573at2"/>
<organism evidence="2 3">
    <name type="scientific">Sphingorhabdus profundilacus</name>
    <dbReference type="NCBI Taxonomy" id="2509718"/>
    <lineage>
        <taxon>Bacteria</taxon>
        <taxon>Pseudomonadati</taxon>
        <taxon>Pseudomonadota</taxon>
        <taxon>Alphaproteobacteria</taxon>
        <taxon>Sphingomonadales</taxon>
        <taxon>Sphingomonadaceae</taxon>
        <taxon>Sphingorhabdus</taxon>
    </lineage>
</organism>
<dbReference type="InterPro" id="IPR050194">
    <property type="entry name" value="Glycosyltransferase_grp1"/>
</dbReference>
<name>A0A6I4LX16_9SPHN</name>
<evidence type="ECO:0000259" key="1">
    <source>
        <dbReference type="Pfam" id="PF13439"/>
    </source>
</evidence>
<dbReference type="SUPFAM" id="SSF53756">
    <property type="entry name" value="UDP-Glycosyltransferase/glycogen phosphorylase"/>
    <property type="match status" value="1"/>
</dbReference>
<dbReference type="Gene3D" id="3.40.50.2000">
    <property type="entry name" value="Glycogen Phosphorylase B"/>
    <property type="match status" value="2"/>
</dbReference>
<accession>A0A6I4LX16</accession>
<dbReference type="Pfam" id="PF13439">
    <property type="entry name" value="Glyco_transf_4"/>
    <property type="match status" value="1"/>
</dbReference>
<dbReference type="InterPro" id="IPR028098">
    <property type="entry name" value="Glyco_trans_4-like_N"/>
</dbReference>
<dbReference type="Pfam" id="PF13692">
    <property type="entry name" value="Glyco_trans_1_4"/>
    <property type="match status" value="1"/>
</dbReference>
<keyword evidence="2" id="KW-0808">Transferase</keyword>
<dbReference type="EMBL" id="SDWJ01000001">
    <property type="protein sequence ID" value="MVZ96606.1"/>
    <property type="molecule type" value="Genomic_DNA"/>
</dbReference>
<evidence type="ECO:0000313" key="3">
    <source>
        <dbReference type="Proteomes" id="UP000471147"/>
    </source>
</evidence>
<dbReference type="PANTHER" id="PTHR45947:SF3">
    <property type="entry name" value="SULFOQUINOVOSYL TRANSFERASE SQD2"/>
    <property type="match status" value="1"/>
</dbReference>
<gene>
    <name evidence="2" type="ORF">EUU23_02660</name>
</gene>
<evidence type="ECO:0000313" key="2">
    <source>
        <dbReference type="EMBL" id="MVZ96606.1"/>
    </source>
</evidence>
<sequence length="374" mass="42191">MTNIKTTTDVADTRRVAIIHYWLVGMRGGERVLERLLHLYPNADIFTHVYVPEAMSAIIRARPVYTSFIQKLPGARRHYQKYLPLMPMALEELNLRGYDLVISSESGPAKGVIAAPDALHICYTHSPMRYLWDHYHDYRSSAGRLTKMMMPPLFNYLRQWDTISSARVDHFVANSHFIKQRIARAWRRDSDVVHPPVATDEFGKSNSVSAQFLWVGQMIAYKRPDIVVDAFNRLGLPLLMVGDGDMAAMVEKRAGPNITIKRRLDFANLKQAYANCRALVFAAEEDFGIVPVEANASGRPVIAFGRGGINDSIIPEETGLFFQTQSAESIMEAVEAFEAWIPHFDPDKAVENASRFSPDNFDRGFIQAVRKASG</sequence>
<dbReference type="PANTHER" id="PTHR45947">
    <property type="entry name" value="SULFOQUINOVOSYL TRANSFERASE SQD2"/>
    <property type="match status" value="1"/>
</dbReference>
<keyword evidence="3" id="KW-1185">Reference proteome</keyword>
<dbReference type="AlphaFoldDB" id="A0A6I4LX16"/>
<comment type="caution">
    <text evidence="2">The sequence shown here is derived from an EMBL/GenBank/DDBJ whole genome shotgun (WGS) entry which is preliminary data.</text>
</comment>
<reference evidence="2 3" key="1">
    <citation type="submission" date="2019-01" db="EMBL/GenBank/DDBJ databases">
        <title>Sphingorhabdus lacus sp.nov., isolated from an oligotrophic freshwater lake.</title>
        <authorList>
            <person name="Park M."/>
        </authorList>
    </citation>
    <scope>NUCLEOTIDE SEQUENCE [LARGE SCALE GENOMIC DNA]</scope>
    <source>
        <strain evidence="2 3">IMCC26285</strain>
    </source>
</reference>
<feature type="domain" description="Glycosyltransferase subfamily 4-like N-terminal" evidence="1">
    <location>
        <begin position="27"/>
        <end position="200"/>
    </location>
</feature>
<dbReference type="GO" id="GO:0016757">
    <property type="term" value="F:glycosyltransferase activity"/>
    <property type="evidence" value="ECO:0007669"/>
    <property type="project" value="InterPro"/>
</dbReference>